<evidence type="ECO:0000313" key="9">
    <source>
        <dbReference type="EMBL" id="ACU70823.1"/>
    </source>
</evidence>
<keyword evidence="4 8" id="KW-0249">Electron transport</keyword>
<proteinExistence type="predicted"/>
<evidence type="ECO:0000313" key="10">
    <source>
        <dbReference type="Proteomes" id="UP000000851"/>
    </source>
</evidence>
<keyword evidence="2 8" id="KW-0813">Transport</keyword>
<dbReference type="PANTHER" id="PTHR36923:SF3">
    <property type="entry name" value="FERREDOXIN"/>
    <property type="match status" value="1"/>
</dbReference>
<dbReference type="STRING" id="479433.Caci_1903"/>
<dbReference type="AlphaFoldDB" id="C7QED2"/>
<accession>C7QED2</accession>
<dbReference type="Proteomes" id="UP000000851">
    <property type="component" value="Chromosome"/>
</dbReference>
<evidence type="ECO:0000256" key="1">
    <source>
        <dbReference type="ARBA" id="ARBA00001927"/>
    </source>
</evidence>
<dbReference type="SUPFAM" id="SSF54862">
    <property type="entry name" value="4Fe-4S ferredoxins"/>
    <property type="match status" value="1"/>
</dbReference>
<dbReference type="InParanoid" id="C7QED2"/>
<keyword evidence="6 8" id="KW-0411">Iron-sulfur</keyword>
<dbReference type="GO" id="GO:0051538">
    <property type="term" value="F:3 iron, 4 sulfur cluster binding"/>
    <property type="evidence" value="ECO:0007669"/>
    <property type="project" value="UniProtKB-KW"/>
</dbReference>
<dbReference type="KEGG" id="cai:Caci_1903"/>
<reference evidence="9 10" key="1">
    <citation type="journal article" date="2009" name="Stand. Genomic Sci.">
        <title>Complete genome sequence of Catenulispora acidiphila type strain (ID 139908).</title>
        <authorList>
            <person name="Copeland A."/>
            <person name="Lapidus A."/>
            <person name="Glavina Del Rio T."/>
            <person name="Nolan M."/>
            <person name="Lucas S."/>
            <person name="Chen F."/>
            <person name="Tice H."/>
            <person name="Cheng J.F."/>
            <person name="Bruce D."/>
            <person name="Goodwin L."/>
            <person name="Pitluck S."/>
            <person name="Mikhailova N."/>
            <person name="Pati A."/>
            <person name="Ivanova N."/>
            <person name="Mavromatis K."/>
            <person name="Chen A."/>
            <person name="Palaniappan K."/>
            <person name="Chain P."/>
            <person name="Land M."/>
            <person name="Hauser L."/>
            <person name="Chang Y.J."/>
            <person name="Jeffries C.D."/>
            <person name="Chertkov O."/>
            <person name="Brettin T."/>
            <person name="Detter J.C."/>
            <person name="Han C."/>
            <person name="Ali Z."/>
            <person name="Tindall B.J."/>
            <person name="Goker M."/>
            <person name="Bristow J."/>
            <person name="Eisen J.A."/>
            <person name="Markowitz V."/>
            <person name="Hugenholtz P."/>
            <person name="Kyrpides N.C."/>
            <person name="Klenk H.P."/>
        </authorList>
    </citation>
    <scope>NUCLEOTIDE SEQUENCE [LARGE SCALE GENOMIC DNA]</scope>
    <source>
        <strain evidence="10">DSM 44928 / JCM 14897 / NBRC 102108 / NRRL B-24433 / ID139908</strain>
    </source>
</reference>
<evidence type="ECO:0000256" key="4">
    <source>
        <dbReference type="ARBA" id="ARBA00022982"/>
    </source>
</evidence>
<name>C7QED2_CATAD</name>
<protein>
    <recommendedName>
        <fullName evidence="8">Ferredoxin</fullName>
    </recommendedName>
</protein>
<dbReference type="Pfam" id="PF13370">
    <property type="entry name" value="Fer4_13"/>
    <property type="match status" value="1"/>
</dbReference>
<organism evidence="9 10">
    <name type="scientific">Catenulispora acidiphila (strain DSM 44928 / JCM 14897 / NBRC 102108 / NRRL B-24433 / ID139908)</name>
    <dbReference type="NCBI Taxonomy" id="479433"/>
    <lineage>
        <taxon>Bacteria</taxon>
        <taxon>Bacillati</taxon>
        <taxon>Actinomycetota</taxon>
        <taxon>Actinomycetes</taxon>
        <taxon>Catenulisporales</taxon>
        <taxon>Catenulisporaceae</taxon>
        <taxon>Catenulispora</taxon>
    </lineage>
</organism>
<evidence type="ECO:0000256" key="2">
    <source>
        <dbReference type="ARBA" id="ARBA00022448"/>
    </source>
</evidence>
<dbReference type="eggNOG" id="COG1141">
    <property type="taxonomic scope" value="Bacteria"/>
</dbReference>
<evidence type="ECO:0000256" key="7">
    <source>
        <dbReference type="ARBA" id="ARBA00023291"/>
    </source>
</evidence>
<evidence type="ECO:0000256" key="6">
    <source>
        <dbReference type="ARBA" id="ARBA00023014"/>
    </source>
</evidence>
<keyword evidence="10" id="KW-1185">Reference proteome</keyword>
<dbReference type="GO" id="GO:0009055">
    <property type="term" value="F:electron transfer activity"/>
    <property type="evidence" value="ECO:0007669"/>
    <property type="project" value="UniProtKB-UniRule"/>
</dbReference>
<dbReference type="InterPro" id="IPR001080">
    <property type="entry name" value="3Fe4S_ferredoxin"/>
</dbReference>
<keyword evidence="3 8" id="KW-0479">Metal-binding</keyword>
<sequence>MVSPDGGVTMRVEADRGKCMGAGMCALNAPEVFDQDEDEGLVVVLESEPAAGHRFAVRDAANLCPASAITLIEEDAG</sequence>
<dbReference type="PANTHER" id="PTHR36923">
    <property type="entry name" value="FERREDOXIN"/>
    <property type="match status" value="1"/>
</dbReference>
<dbReference type="InterPro" id="IPR051269">
    <property type="entry name" value="Fe-S_cluster_ET"/>
</dbReference>
<keyword evidence="7" id="KW-0003">3Fe-4S</keyword>
<evidence type="ECO:0000256" key="3">
    <source>
        <dbReference type="ARBA" id="ARBA00022723"/>
    </source>
</evidence>
<dbReference type="PRINTS" id="PR00352">
    <property type="entry name" value="3FE4SFRDOXIN"/>
</dbReference>
<dbReference type="HOGENOM" id="CLU_139698_6_0_11"/>
<evidence type="ECO:0000256" key="8">
    <source>
        <dbReference type="RuleBase" id="RU368020"/>
    </source>
</evidence>
<gene>
    <name evidence="9" type="ordered locus">Caci_1903</name>
</gene>
<comment type="cofactor">
    <cofactor evidence="1">
        <name>[3Fe-4S] cluster</name>
        <dbReference type="ChEBI" id="CHEBI:21137"/>
    </cofactor>
</comment>
<dbReference type="GO" id="GO:0005506">
    <property type="term" value="F:iron ion binding"/>
    <property type="evidence" value="ECO:0007669"/>
    <property type="project" value="UniProtKB-UniRule"/>
</dbReference>
<comment type="function">
    <text evidence="8">Ferredoxins are iron-sulfur proteins that transfer electrons in a wide variety of metabolic reactions.</text>
</comment>
<keyword evidence="5 8" id="KW-0408">Iron</keyword>
<dbReference type="Gene3D" id="3.30.70.20">
    <property type="match status" value="1"/>
</dbReference>
<evidence type="ECO:0000256" key="5">
    <source>
        <dbReference type="ARBA" id="ARBA00023004"/>
    </source>
</evidence>
<dbReference type="EMBL" id="CP001700">
    <property type="protein sequence ID" value="ACU70823.1"/>
    <property type="molecule type" value="Genomic_DNA"/>
</dbReference>